<protein>
    <submittedName>
        <fullName evidence="1">13473_t:CDS:1</fullName>
    </submittedName>
</protein>
<organism evidence="1 2">
    <name type="scientific">Acaulospora colombiana</name>
    <dbReference type="NCBI Taxonomy" id="27376"/>
    <lineage>
        <taxon>Eukaryota</taxon>
        <taxon>Fungi</taxon>
        <taxon>Fungi incertae sedis</taxon>
        <taxon>Mucoromycota</taxon>
        <taxon>Glomeromycotina</taxon>
        <taxon>Glomeromycetes</taxon>
        <taxon>Diversisporales</taxon>
        <taxon>Acaulosporaceae</taxon>
        <taxon>Acaulospora</taxon>
    </lineage>
</organism>
<dbReference type="Proteomes" id="UP000789525">
    <property type="component" value="Unassembled WGS sequence"/>
</dbReference>
<evidence type="ECO:0000313" key="2">
    <source>
        <dbReference type="Proteomes" id="UP000789525"/>
    </source>
</evidence>
<sequence>MALFLRKLLDIFNPPKGDEGSVSIPHELEKNYRILRVIGTGSFAIVRECVDKKTGQSYALKVISKRSVKGKEQMLSTECEILKKIHHPYIVTLHGLYETKEGVFIVTDLARGGELFDQLIKKGSYTERDAANLVRQMLRGVSYLHENGIVHRDLKPENLLFKDKSEDADILITDFGLSKILKNKNDILTTACGTPGYVAPEVLSQHGHGKPVDIWSIGVIMYTMLCGYQPFYGDDQNALFESIMRGQYDYEEDYWAGISVHATDLIDKMLTLDPSKRITAQEALQHQWFQSATTVDILGTVRNNLSAKDKFRRAIHLIKDVNRFRNLGSQRNLDVESKIIEQERIQVDDESKVVEQERVQVDGEVTEN</sequence>
<evidence type="ECO:0000313" key="1">
    <source>
        <dbReference type="EMBL" id="CAG8494369.1"/>
    </source>
</evidence>
<comment type="caution">
    <text evidence="1">The sequence shown here is derived from an EMBL/GenBank/DDBJ whole genome shotgun (WGS) entry which is preliminary data.</text>
</comment>
<accession>A0ACA9KXD2</accession>
<name>A0ACA9KXD2_9GLOM</name>
<proteinExistence type="predicted"/>
<reference evidence="1" key="1">
    <citation type="submission" date="2021-06" db="EMBL/GenBank/DDBJ databases">
        <authorList>
            <person name="Kallberg Y."/>
            <person name="Tangrot J."/>
            <person name="Rosling A."/>
        </authorList>
    </citation>
    <scope>NUCLEOTIDE SEQUENCE</scope>
    <source>
        <strain evidence="1">CL356</strain>
    </source>
</reference>
<keyword evidence="2" id="KW-1185">Reference proteome</keyword>
<dbReference type="EMBL" id="CAJVPT010003318">
    <property type="protein sequence ID" value="CAG8494369.1"/>
    <property type="molecule type" value="Genomic_DNA"/>
</dbReference>
<gene>
    <name evidence="1" type="ORF">ACOLOM_LOCUS2516</name>
</gene>